<name>A0A6A0GP93_HYAAZ</name>
<keyword evidence="2" id="KW-0472">Membrane</keyword>
<dbReference type="Gene3D" id="2.30.30.40">
    <property type="entry name" value="SH3 Domains"/>
    <property type="match status" value="1"/>
</dbReference>
<dbReference type="Pfam" id="PF07679">
    <property type="entry name" value="I-set"/>
    <property type="match status" value="1"/>
</dbReference>
<feature type="compositionally biased region" description="Pro residues" evidence="1">
    <location>
        <begin position="169"/>
        <end position="179"/>
    </location>
</feature>
<keyword evidence="2" id="KW-1133">Transmembrane helix</keyword>
<dbReference type="EMBL" id="JQDR03017590">
    <property type="protein sequence ID" value="KAA0183558.1"/>
    <property type="molecule type" value="Genomic_DNA"/>
</dbReference>
<evidence type="ECO:0000313" key="4">
    <source>
        <dbReference type="EMBL" id="KAA0183558.1"/>
    </source>
</evidence>
<feature type="compositionally biased region" description="Low complexity" evidence="1">
    <location>
        <begin position="186"/>
        <end position="196"/>
    </location>
</feature>
<reference evidence="4" key="1">
    <citation type="submission" date="2014-08" db="EMBL/GenBank/DDBJ databases">
        <authorList>
            <person name="Murali S."/>
            <person name="Richards S."/>
            <person name="Bandaranaike D."/>
            <person name="Bellair M."/>
            <person name="Blankenburg K."/>
            <person name="Chao H."/>
            <person name="Dinh H."/>
            <person name="Doddapaneni H."/>
            <person name="Dugan-Rocha S."/>
            <person name="Elkadiri S."/>
            <person name="Gnanaolivu R."/>
            <person name="Hughes D."/>
            <person name="Lee S."/>
            <person name="Li M."/>
            <person name="Ming W."/>
            <person name="Munidasa M."/>
            <person name="Muniz J."/>
            <person name="Nguyen L."/>
            <person name="Osuji N."/>
            <person name="Pu L.-L."/>
            <person name="Puazo M."/>
            <person name="Skinner E."/>
            <person name="Qu C."/>
            <person name="Quiroz J."/>
            <person name="Raj R."/>
            <person name="Weissenberger G."/>
            <person name="Xin Y."/>
            <person name="Zou X."/>
            <person name="Han Y."/>
            <person name="Worley K."/>
            <person name="Muzny D."/>
            <person name="Gibbs R."/>
        </authorList>
    </citation>
    <scope>NUCLEOTIDE SEQUENCE</scope>
    <source>
        <strain evidence="4">HAZT.00-mixed</strain>
        <tissue evidence="4">Whole organism</tissue>
    </source>
</reference>
<reference evidence="4" key="3">
    <citation type="submission" date="2019-06" db="EMBL/GenBank/DDBJ databases">
        <authorList>
            <person name="Poynton C."/>
            <person name="Hasenbein S."/>
            <person name="Benoit J.B."/>
            <person name="Sepulveda M.S."/>
            <person name="Poelchau M.F."/>
            <person name="Murali S.C."/>
            <person name="Chen S."/>
            <person name="Glastad K.M."/>
            <person name="Werren J.H."/>
            <person name="Vineis J.H."/>
            <person name="Bowen J.L."/>
            <person name="Friedrich M."/>
            <person name="Jones J."/>
            <person name="Robertson H.M."/>
            <person name="Feyereisen R."/>
            <person name="Mechler-Hickson A."/>
            <person name="Mathers N."/>
            <person name="Lee C.E."/>
            <person name="Colbourne J.K."/>
            <person name="Biales A."/>
            <person name="Johnston J.S."/>
            <person name="Wellborn G.A."/>
            <person name="Rosendale A.J."/>
            <person name="Cridge A.G."/>
            <person name="Munoz-Torres M.C."/>
            <person name="Bain P.A."/>
            <person name="Manny A.R."/>
            <person name="Major K.M."/>
            <person name="Lambert F.N."/>
            <person name="Vulpe C.D."/>
            <person name="Tuck P."/>
            <person name="Blalock B.J."/>
            <person name="Lin Y.-Y."/>
            <person name="Smith M.E."/>
            <person name="Ochoa-Acuna H."/>
            <person name="Chen M.-J.M."/>
            <person name="Childers C.P."/>
            <person name="Qu J."/>
            <person name="Dugan S."/>
            <person name="Lee S.L."/>
            <person name="Chao H."/>
            <person name="Dinh H."/>
            <person name="Han Y."/>
            <person name="Doddapaneni H."/>
            <person name="Worley K.C."/>
            <person name="Muzny D.M."/>
            <person name="Gibbs R.A."/>
            <person name="Richards S."/>
        </authorList>
    </citation>
    <scope>NUCLEOTIDE SEQUENCE</scope>
    <source>
        <strain evidence="4">HAZT.00-mixed</strain>
        <tissue evidence="4">Whole organism</tissue>
    </source>
</reference>
<comment type="caution">
    <text evidence="4">The sequence shown here is derived from an EMBL/GenBank/DDBJ whole genome shotgun (WGS) entry which is preliminary data.</text>
</comment>
<feature type="domain" description="Ig-like" evidence="3">
    <location>
        <begin position="425"/>
        <end position="516"/>
    </location>
</feature>
<dbReference type="Gene3D" id="2.60.40.10">
    <property type="entry name" value="Immunoglobulins"/>
    <property type="match status" value="1"/>
</dbReference>
<dbReference type="PROSITE" id="PS50835">
    <property type="entry name" value="IG_LIKE"/>
    <property type="match status" value="1"/>
</dbReference>
<sequence>MSIDAKTAFEPVGLKGRRISTATSIESFAPSPRLPFEQLSPFTSLPSTDDYHSPITVTEGTSLEGKISPKHRRFSKGAPRRSSAVATAFFYGSNLTTAAATAASARWCGGGVLCLGVVVVLCLGVVFVMIYCLVVDSSLCHSSSSPSVTQHRWSAGECPPTSCSLNPSPGSPQIPPNSPTSPVNYSTPPSSQVPSGSPSPPKHKRSLLDGFKTGLRPKSRLEADVHSCESHGGAVSVGVGTLVQILQPYAALREDEITVARGEEVQVMSSSARGYLIHRPATSQSPAAEAKKSWMKFRKPSFSKREAKAAAALRKDEVERVKLGLAMQSSGDYGNNSMERYASFDDTSTLSDRNSIGSGSFGGADLYSVSNSSDISISDRLSCGANSSMDYLNTLNRNVISTLDDVSECVIVGDGGDDLLHVVRPLTSMTLTTTGQPVTLTLHIGGSGVQAASVSWFGPSGELENDTRFEQQHLRDGTVSLHLDTCTSADLGRYTCVVTCVDNVASRQLRCSATVSLSS</sequence>
<feature type="transmembrane region" description="Helical" evidence="2">
    <location>
        <begin position="109"/>
        <end position="134"/>
    </location>
</feature>
<evidence type="ECO:0000256" key="1">
    <source>
        <dbReference type="SAM" id="MobiDB-lite"/>
    </source>
</evidence>
<feature type="region of interest" description="Disordered" evidence="1">
    <location>
        <begin position="159"/>
        <end position="210"/>
    </location>
</feature>
<evidence type="ECO:0000259" key="3">
    <source>
        <dbReference type="PROSITE" id="PS50835"/>
    </source>
</evidence>
<evidence type="ECO:0000256" key="2">
    <source>
        <dbReference type="SAM" id="Phobius"/>
    </source>
</evidence>
<dbReference type="SUPFAM" id="SSF48726">
    <property type="entry name" value="Immunoglobulin"/>
    <property type="match status" value="1"/>
</dbReference>
<proteinExistence type="predicted"/>
<dbReference type="InterPro" id="IPR047053">
    <property type="entry name" value="Kalirin_TRIO_SH3_2"/>
</dbReference>
<reference evidence="4" key="2">
    <citation type="journal article" date="2018" name="Environ. Sci. Technol.">
        <title>The Toxicogenome of Hyalella azteca: A Model for Sediment Ecotoxicology and Evolutionary Toxicology.</title>
        <authorList>
            <person name="Poynton H.C."/>
            <person name="Hasenbein S."/>
            <person name="Benoit J.B."/>
            <person name="Sepulveda M.S."/>
            <person name="Poelchau M.F."/>
            <person name="Hughes D.S.T."/>
            <person name="Murali S.C."/>
            <person name="Chen S."/>
            <person name="Glastad K.M."/>
            <person name="Goodisman M.A.D."/>
            <person name="Werren J.H."/>
            <person name="Vineis J.H."/>
            <person name="Bowen J.L."/>
            <person name="Friedrich M."/>
            <person name="Jones J."/>
            <person name="Robertson H.M."/>
            <person name="Feyereisen R."/>
            <person name="Mechler-Hickson A."/>
            <person name="Mathers N."/>
            <person name="Lee C.E."/>
            <person name="Colbourne J.K."/>
            <person name="Biales A."/>
            <person name="Johnston J.S."/>
            <person name="Wellborn G.A."/>
            <person name="Rosendale A.J."/>
            <person name="Cridge A.G."/>
            <person name="Munoz-Torres M.C."/>
            <person name="Bain P.A."/>
            <person name="Manny A.R."/>
            <person name="Major K.M."/>
            <person name="Lambert F.N."/>
            <person name="Vulpe C.D."/>
            <person name="Tuck P."/>
            <person name="Blalock B.J."/>
            <person name="Lin Y.Y."/>
            <person name="Smith M.E."/>
            <person name="Ochoa-Acuna H."/>
            <person name="Chen M.M."/>
            <person name="Childers C.P."/>
            <person name="Qu J."/>
            <person name="Dugan S."/>
            <person name="Lee S.L."/>
            <person name="Chao H."/>
            <person name="Dinh H."/>
            <person name="Han Y."/>
            <person name="Doddapaneni H."/>
            <person name="Worley K.C."/>
            <person name="Muzny D.M."/>
            <person name="Gibbs R.A."/>
            <person name="Richards S."/>
        </authorList>
    </citation>
    <scope>NUCLEOTIDE SEQUENCE</scope>
    <source>
        <strain evidence="4">HAZT.00-mixed</strain>
        <tissue evidence="4">Whole organism</tissue>
    </source>
</reference>
<dbReference type="Pfam" id="PF23587">
    <property type="entry name" value="SH3_KALRN"/>
    <property type="match status" value="1"/>
</dbReference>
<dbReference type="InterPro" id="IPR036179">
    <property type="entry name" value="Ig-like_dom_sf"/>
</dbReference>
<dbReference type="InterPro" id="IPR013098">
    <property type="entry name" value="Ig_I-set"/>
</dbReference>
<accession>A0A6A0GP93</accession>
<gene>
    <name evidence="4" type="ORF">HAZT_HAZT007958</name>
</gene>
<keyword evidence="2" id="KW-0812">Transmembrane</keyword>
<dbReference type="AlphaFoldDB" id="A0A6A0GP93"/>
<dbReference type="InterPro" id="IPR007110">
    <property type="entry name" value="Ig-like_dom"/>
</dbReference>
<dbReference type="CDD" id="cd00096">
    <property type="entry name" value="Ig"/>
    <property type="match status" value="1"/>
</dbReference>
<dbReference type="Proteomes" id="UP000711488">
    <property type="component" value="Unassembled WGS sequence"/>
</dbReference>
<dbReference type="InterPro" id="IPR013783">
    <property type="entry name" value="Ig-like_fold"/>
</dbReference>
<protein>
    <recommendedName>
        <fullName evidence="3">Ig-like domain-containing protein</fullName>
    </recommendedName>
</protein>
<organism evidence="4">
    <name type="scientific">Hyalella azteca</name>
    <name type="common">Amphipod</name>
    <dbReference type="NCBI Taxonomy" id="294128"/>
    <lineage>
        <taxon>Eukaryota</taxon>
        <taxon>Metazoa</taxon>
        <taxon>Ecdysozoa</taxon>
        <taxon>Arthropoda</taxon>
        <taxon>Crustacea</taxon>
        <taxon>Multicrustacea</taxon>
        <taxon>Malacostraca</taxon>
        <taxon>Eumalacostraca</taxon>
        <taxon>Peracarida</taxon>
        <taxon>Amphipoda</taxon>
        <taxon>Senticaudata</taxon>
        <taxon>Talitrida</taxon>
        <taxon>Talitroidea</taxon>
        <taxon>Hyalellidae</taxon>
        <taxon>Hyalella</taxon>
    </lineage>
</organism>